<dbReference type="PROSITE" id="PS00518">
    <property type="entry name" value="ZF_RING_1"/>
    <property type="match status" value="1"/>
</dbReference>
<dbReference type="SMART" id="SM00336">
    <property type="entry name" value="BBOX"/>
    <property type="match status" value="1"/>
</dbReference>
<feature type="domain" description="B box-type" evidence="10">
    <location>
        <begin position="86"/>
        <end position="127"/>
    </location>
</feature>
<keyword evidence="13" id="KW-1185">Reference proteome</keyword>
<evidence type="ECO:0000256" key="7">
    <source>
        <dbReference type="PROSITE-ProRule" id="PRU00024"/>
    </source>
</evidence>
<dbReference type="SMART" id="SM00184">
    <property type="entry name" value="RING"/>
    <property type="match status" value="1"/>
</dbReference>
<dbReference type="Ensembl" id="ENSOMYT00000019484.2">
    <property type="protein sequence ID" value="ENSOMYP00000017676.2"/>
    <property type="gene ID" value="ENSOMYG00000008687.2"/>
</dbReference>
<dbReference type="PRINTS" id="PR01407">
    <property type="entry name" value="BUTYPHLNCDUF"/>
</dbReference>
<keyword evidence="5 7" id="KW-0863">Zinc-finger</keyword>
<dbReference type="SUPFAM" id="SSF57850">
    <property type="entry name" value="RING/U-box"/>
    <property type="match status" value="1"/>
</dbReference>
<evidence type="ECO:0000256" key="2">
    <source>
        <dbReference type="ARBA" id="ARBA00008518"/>
    </source>
</evidence>
<feature type="domain" description="RING-type" evidence="9">
    <location>
        <begin position="14"/>
        <end position="54"/>
    </location>
</feature>
<dbReference type="Gene3D" id="3.30.40.10">
    <property type="entry name" value="Zinc/RING finger domain, C3HC4 (zinc finger)"/>
    <property type="match status" value="1"/>
</dbReference>
<comment type="similarity">
    <text evidence="2">Belongs to the TRIM/RBCC family.</text>
</comment>
<reference evidence="12" key="1">
    <citation type="submission" date="2020-07" db="EMBL/GenBank/DDBJ databases">
        <title>A long reads based de novo assembly of the rainbow trout Arlee double haploid line genome.</title>
        <authorList>
            <person name="Gao G."/>
            <person name="Palti Y."/>
        </authorList>
    </citation>
    <scope>NUCLEOTIDE SEQUENCE [LARGE SCALE GENOMIC DNA]</scope>
</reference>
<dbReference type="Gene3D" id="3.30.160.60">
    <property type="entry name" value="Classic Zinc Finger"/>
    <property type="match status" value="1"/>
</dbReference>
<dbReference type="InterPro" id="IPR050143">
    <property type="entry name" value="TRIM/RBCC"/>
</dbReference>
<evidence type="ECO:0000313" key="12">
    <source>
        <dbReference type="Ensembl" id="ENSOMYP00000017676.2"/>
    </source>
</evidence>
<dbReference type="InterPro" id="IPR000315">
    <property type="entry name" value="Znf_B-box"/>
</dbReference>
<dbReference type="SMART" id="SM00589">
    <property type="entry name" value="PRY"/>
    <property type="match status" value="1"/>
</dbReference>
<keyword evidence="3" id="KW-0963">Cytoplasm</keyword>
<dbReference type="InterPro" id="IPR001841">
    <property type="entry name" value="Znf_RING"/>
</dbReference>
<evidence type="ECO:0000259" key="11">
    <source>
        <dbReference type="PROSITE" id="PS50188"/>
    </source>
</evidence>
<reference evidence="12" key="2">
    <citation type="submission" date="2025-08" db="UniProtKB">
        <authorList>
            <consortium name="Ensembl"/>
        </authorList>
    </citation>
    <scope>IDENTIFICATION</scope>
</reference>
<dbReference type="SUPFAM" id="SSF49899">
    <property type="entry name" value="Concanavalin A-like lectins/glucanases"/>
    <property type="match status" value="1"/>
</dbReference>
<feature type="domain" description="B30.2/SPRY" evidence="11">
    <location>
        <begin position="274"/>
        <end position="476"/>
    </location>
</feature>
<evidence type="ECO:0000256" key="1">
    <source>
        <dbReference type="ARBA" id="ARBA00004496"/>
    </source>
</evidence>
<dbReference type="AlphaFoldDB" id="A0A8C7VET1"/>
<accession>A0A8C7VET1</accession>
<evidence type="ECO:0000259" key="9">
    <source>
        <dbReference type="PROSITE" id="PS50089"/>
    </source>
</evidence>
<protein>
    <submittedName>
        <fullName evidence="12">Uncharacterized protein</fullName>
    </submittedName>
</protein>
<evidence type="ECO:0000313" key="13">
    <source>
        <dbReference type="Proteomes" id="UP000694395"/>
    </source>
</evidence>
<dbReference type="InterPro" id="IPR006574">
    <property type="entry name" value="PRY"/>
</dbReference>
<dbReference type="InterPro" id="IPR013083">
    <property type="entry name" value="Znf_RING/FYVE/PHD"/>
</dbReference>
<dbReference type="SUPFAM" id="SSF57845">
    <property type="entry name" value="B-box zinc-binding domain"/>
    <property type="match status" value="1"/>
</dbReference>
<sequence>MASRLSLQEDDLSCAVCCDIFKDPVILSCSHSFCKACLQEYCRGKAEKECPVCRRRSSRADPPCNLVLKNLCEAFLQERRRRDSGESEECCILHNEKLKLFCLDDKQPICVVCQTSKTHKKHDCCPIDKAAQDHREELQTVLKPLQKKLKGFNEVKEICDEIAKHIKNKAQSTEIRMRKEFEKLHQFLREEEEVRIAVLREEEEQKSQVMKEKIEEMIREISSLSDTIRALEEELRAEDISFLKNCKVTVVRTQCTLPDPQLVSGALIDVAEHLGNLQFRVWEEMQGIVKYNSVILDPNTANPNLILSEDLTSAIYNKERQQLPDNPERFNYYKMVLGSEGFTSGTHSWDVEVGFNKALGVIAESVQRKAKVESGFWCLSLWCVSPCDAYGYDVDGDIQYKVESPPRPDIQLRLRKKPQRIRVQLDWDRGMLSFSDPDNNTHLYTITHTFTERVFPYLLSECALQPMSILPGTLRASVMVEQNT</sequence>
<reference evidence="12" key="3">
    <citation type="submission" date="2025-09" db="UniProtKB">
        <authorList>
            <consortium name="Ensembl"/>
        </authorList>
    </citation>
    <scope>IDENTIFICATION</scope>
</reference>
<evidence type="ECO:0000256" key="4">
    <source>
        <dbReference type="ARBA" id="ARBA00022723"/>
    </source>
</evidence>
<dbReference type="PANTHER" id="PTHR24103">
    <property type="entry name" value="E3 UBIQUITIN-PROTEIN LIGASE TRIM"/>
    <property type="match status" value="1"/>
</dbReference>
<dbReference type="Gene3D" id="2.60.120.920">
    <property type="match status" value="1"/>
</dbReference>
<dbReference type="Pfam" id="PF13765">
    <property type="entry name" value="PRY"/>
    <property type="match status" value="1"/>
</dbReference>
<evidence type="ECO:0000259" key="10">
    <source>
        <dbReference type="PROSITE" id="PS50119"/>
    </source>
</evidence>
<organism evidence="12 13">
    <name type="scientific">Oncorhynchus mykiss</name>
    <name type="common">Rainbow trout</name>
    <name type="synonym">Salmo gairdneri</name>
    <dbReference type="NCBI Taxonomy" id="8022"/>
    <lineage>
        <taxon>Eukaryota</taxon>
        <taxon>Metazoa</taxon>
        <taxon>Chordata</taxon>
        <taxon>Craniata</taxon>
        <taxon>Vertebrata</taxon>
        <taxon>Euteleostomi</taxon>
        <taxon>Actinopterygii</taxon>
        <taxon>Neopterygii</taxon>
        <taxon>Teleostei</taxon>
        <taxon>Protacanthopterygii</taxon>
        <taxon>Salmoniformes</taxon>
        <taxon>Salmonidae</taxon>
        <taxon>Salmoninae</taxon>
        <taxon>Oncorhynchus</taxon>
    </lineage>
</organism>
<dbReference type="PROSITE" id="PS50188">
    <property type="entry name" value="B302_SPRY"/>
    <property type="match status" value="1"/>
</dbReference>
<keyword evidence="6" id="KW-0862">Zinc</keyword>
<dbReference type="InterPro" id="IPR018957">
    <property type="entry name" value="Znf_C3HC4_RING-type"/>
</dbReference>
<dbReference type="CDD" id="cd12893">
    <property type="entry name" value="SPRY_PRY_TRIM35"/>
    <property type="match status" value="1"/>
</dbReference>
<evidence type="ECO:0000256" key="8">
    <source>
        <dbReference type="SAM" id="Coils"/>
    </source>
</evidence>
<keyword evidence="4" id="KW-0479">Metal-binding</keyword>
<dbReference type="GO" id="GO:0005737">
    <property type="term" value="C:cytoplasm"/>
    <property type="evidence" value="ECO:0007669"/>
    <property type="project" value="UniProtKB-SubCell"/>
</dbReference>
<evidence type="ECO:0000256" key="6">
    <source>
        <dbReference type="ARBA" id="ARBA00022833"/>
    </source>
</evidence>
<dbReference type="Proteomes" id="UP000694395">
    <property type="component" value="Chromosome 15"/>
</dbReference>
<dbReference type="InterPro" id="IPR013320">
    <property type="entry name" value="ConA-like_dom_sf"/>
</dbReference>
<dbReference type="InterPro" id="IPR017907">
    <property type="entry name" value="Znf_RING_CS"/>
</dbReference>
<dbReference type="InterPro" id="IPR003879">
    <property type="entry name" value="Butyrophylin_SPRY"/>
</dbReference>
<dbReference type="Pfam" id="PF00097">
    <property type="entry name" value="zf-C3HC4"/>
    <property type="match status" value="1"/>
</dbReference>
<keyword evidence="8" id="KW-0175">Coiled coil</keyword>
<dbReference type="InterPro" id="IPR043136">
    <property type="entry name" value="B30.2/SPRY_sf"/>
</dbReference>
<name>A0A8C7VET1_ONCMY</name>
<dbReference type="Pfam" id="PF00643">
    <property type="entry name" value="zf-B_box"/>
    <property type="match status" value="1"/>
</dbReference>
<dbReference type="GO" id="GO:0008270">
    <property type="term" value="F:zinc ion binding"/>
    <property type="evidence" value="ECO:0007669"/>
    <property type="project" value="UniProtKB-KW"/>
</dbReference>
<feature type="coiled-coil region" evidence="8">
    <location>
        <begin position="200"/>
        <end position="234"/>
    </location>
</feature>
<dbReference type="GeneTree" id="ENSGT00970000193390"/>
<comment type="subcellular location">
    <subcellularLocation>
        <location evidence="1">Cytoplasm</location>
    </subcellularLocation>
</comment>
<dbReference type="PROSITE" id="PS50089">
    <property type="entry name" value="ZF_RING_2"/>
    <property type="match status" value="1"/>
</dbReference>
<dbReference type="PROSITE" id="PS50119">
    <property type="entry name" value="ZF_BBOX"/>
    <property type="match status" value="1"/>
</dbReference>
<dbReference type="InterPro" id="IPR001870">
    <property type="entry name" value="B30.2/SPRY"/>
</dbReference>
<evidence type="ECO:0000256" key="3">
    <source>
        <dbReference type="ARBA" id="ARBA00022490"/>
    </source>
</evidence>
<proteinExistence type="inferred from homology"/>
<evidence type="ECO:0000256" key="5">
    <source>
        <dbReference type="ARBA" id="ARBA00022771"/>
    </source>
</evidence>